<comment type="similarity">
    <text evidence="2">Belongs to the peptidase M1 family.</text>
</comment>
<dbReference type="SMART" id="SM01263">
    <property type="entry name" value="Leuk-A4-hydro_C"/>
    <property type="match status" value="1"/>
</dbReference>
<dbReference type="Pfam" id="PF01433">
    <property type="entry name" value="Peptidase_M1"/>
    <property type="match status" value="1"/>
</dbReference>
<feature type="binding site" evidence="10">
    <location>
        <begin position="133"/>
        <end position="135"/>
    </location>
    <ligand>
        <name>a peptide</name>
        <dbReference type="ChEBI" id="CHEBI:60466"/>
    </ligand>
</feature>
<dbReference type="AlphaFoldDB" id="A0A4Y7SWR8"/>
<dbReference type="EMBL" id="QPFP01000049">
    <property type="protein sequence ID" value="TEB26297.1"/>
    <property type="molecule type" value="Genomic_DNA"/>
</dbReference>
<evidence type="ECO:0000256" key="3">
    <source>
        <dbReference type="ARBA" id="ARBA00022490"/>
    </source>
</evidence>
<proteinExistence type="inferred from homology"/>
<evidence type="ECO:0000313" key="13">
    <source>
        <dbReference type="EMBL" id="TEB26297.1"/>
    </source>
</evidence>
<evidence type="ECO:0000256" key="9">
    <source>
        <dbReference type="PIRSR" id="PIRSR634015-1"/>
    </source>
</evidence>
<dbReference type="Proteomes" id="UP000298030">
    <property type="component" value="Unassembled WGS sequence"/>
</dbReference>
<feature type="active site" description="Proton acceptor" evidence="9">
    <location>
        <position position="307"/>
    </location>
</feature>
<dbReference type="PRINTS" id="PR00756">
    <property type="entry name" value="ALADIPTASE"/>
</dbReference>
<evidence type="ECO:0000256" key="5">
    <source>
        <dbReference type="ARBA" id="ARBA00022723"/>
    </source>
</evidence>
<dbReference type="GO" id="GO:0008270">
    <property type="term" value="F:zinc ion binding"/>
    <property type="evidence" value="ECO:0007669"/>
    <property type="project" value="InterPro"/>
</dbReference>
<protein>
    <submittedName>
        <fullName evidence="13">Leukotriene-A4 hydrolase</fullName>
    </submittedName>
</protein>
<feature type="binding site" evidence="10">
    <location>
        <begin position="277"/>
        <end position="282"/>
    </location>
    <ligand>
        <name>a peptide</name>
        <dbReference type="ChEBI" id="CHEBI:60466"/>
    </ligand>
</feature>
<keyword evidence="14" id="KW-1185">Reference proteome</keyword>
<evidence type="ECO:0000256" key="7">
    <source>
        <dbReference type="ARBA" id="ARBA00022833"/>
    </source>
</evidence>
<dbReference type="CDD" id="cd09599">
    <property type="entry name" value="M1_LTA4H"/>
    <property type="match status" value="1"/>
</dbReference>
<dbReference type="PANTHER" id="PTHR45726">
    <property type="entry name" value="LEUKOTRIENE A-4 HYDROLASE"/>
    <property type="match status" value="1"/>
</dbReference>
<dbReference type="PANTHER" id="PTHR45726:SF3">
    <property type="entry name" value="LEUKOTRIENE A-4 HYDROLASE"/>
    <property type="match status" value="1"/>
</dbReference>
<dbReference type="OrthoDB" id="79562at2759"/>
<dbReference type="InterPro" id="IPR001930">
    <property type="entry name" value="Peptidase_M1"/>
</dbReference>
<dbReference type="GO" id="GO:0006508">
    <property type="term" value="P:proteolysis"/>
    <property type="evidence" value="ECO:0007669"/>
    <property type="project" value="UniProtKB-KW"/>
</dbReference>
<dbReference type="SUPFAM" id="SSF55486">
    <property type="entry name" value="Metalloproteases ('zincins'), catalytic domain"/>
    <property type="match status" value="1"/>
</dbReference>
<comment type="subcellular location">
    <subcellularLocation>
        <location evidence="1">Cytoplasm</location>
    </subcellularLocation>
</comment>
<dbReference type="InterPro" id="IPR045357">
    <property type="entry name" value="Aminopeptidase_N-like_N"/>
</dbReference>
<feature type="binding site" evidence="11">
    <location>
        <position position="306"/>
    </location>
    <ligand>
        <name>Zn(2+)</name>
        <dbReference type="ChEBI" id="CHEBI:29105"/>
        <note>catalytic</note>
    </ligand>
</feature>
<keyword evidence="6 13" id="KW-0378">Hydrolase</keyword>
<dbReference type="GO" id="GO:0004301">
    <property type="term" value="F:epoxide hydrolase activity"/>
    <property type="evidence" value="ECO:0007669"/>
    <property type="project" value="TreeGrafter"/>
</dbReference>
<comment type="caution">
    <text evidence="13">The sequence shown here is derived from an EMBL/GenBank/DDBJ whole genome shotgun (WGS) entry which is preliminary data.</text>
</comment>
<dbReference type="GO" id="GO:0005829">
    <property type="term" value="C:cytosol"/>
    <property type="evidence" value="ECO:0007669"/>
    <property type="project" value="TreeGrafter"/>
</dbReference>
<keyword evidence="8" id="KW-0482">Metalloprotease</keyword>
<evidence type="ECO:0000256" key="4">
    <source>
        <dbReference type="ARBA" id="ARBA00022670"/>
    </source>
</evidence>
<feature type="binding site" evidence="11">
    <location>
        <position position="310"/>
    </location>
    <ligand>
        <name>Zn(2+)</name>
        <dbReference type="ChEBI" id="CHEBI:29105"/>
        <note>catalytic</note>
    </ligand>
</feature>
<keyword evidence="7 11" id="KW-0862">Zinc</keyword>
<dbReference type="Gene3D" id="1.10.390.10">
    <property type="entry name" value="Neutral Protease Domain 2"/>
    <property type="match status" value="1"/>
</dbReference>
<keyword evidence="5 11" id="KW-0479">Metal-binding</keyword>
<feature type="binding site" evidence="11">
    <location>
        <position position="329"/>
    </location>
    <ligand>
        <name>Zn(2+)</name>
        <dbReference type="ChEBI" id="CHEBI:29105"/>
        <note>catalytic</note>
    </ligand>
</feature>
<name>A0A4Y7SWR8_COPMI</name>
<organism evidence="13 14">
    <name type="scientific">Coprinellus micaceus</name>
    <name type="common">Glistening ink-cap mushroom</name>
    <name type="synonym">Coprinus micaceus</name>
    <dbReference type="NCBI Taxonomy" id="71717"/>
    <lineage>
        <taxon>Eukaryota</taxon>
        <taxon>Fungi</taxon>
        <taxon>Dikarya</taxon>
        <taxon>Basidiomycota</taxon>
        <taxon>Agaricomycotina</taxon>
        <taxon>Agaricomycetes</taxon>
        <taxon>Agaricomycetidae</taxon>
        <taxon>Agaricales</taxon>
        <taxon>Agaricineae</taxon>
        <taxon>Psathyrellaceae</taxon>
        <taxon>Coprinellus</taxon>
    </lineage>
</organism>
<dbReference type="GO" id="GO:0004177">
    <property type="term" value="F:aminopeptidase activity"/>
    <property type="evidence" value="ECO:0007669"/>
    <property type="project" value="TreeGrafter"/>
</dbReference>
<evidence type="ECO:0000256" key="11">
    <source>
        <dbReference type="PIRSR" id="PIRSR634015-3"/>
    </source>
</evidence>
<dbReference type="InterPro" id="IPR014782">
    <property type="entry name" value="Peptidase_M1_dom"/>
</dbReference>
<dbReference type="FunFam" id="3.30.2010.30:FF:000001">
    <property type="entry name" value="Leukotriene A(4) hydrolase"/>
    <property type="match status" value="1"/>
</dbReference>
<keyword evidence="3" id="KW-0963">Cytoplasm</keyword>
<evidence type="ECO:0000256" key="2">
    <source>
        <dbReference type="ARBA" id="ARBA00010136"/>
    </source>
</evidence>
<feature type="domain" description="Peptidase M1 leukotriene A4 hydrolase/aminopeptidase C-terminal" evidence="12">
    <location>
        <begin position="481"/>
        <end position="637"/>
    </location>
</feature>
<feature type="binding site" evidence="10">
    <location>
        <begin position="595"/>
        <end position="597"/>
    </location>
    <ligand>
        <name>a peptide</name>
        <dbReference type="ChEBI" id="CHEBI:60466"/>
    </ligand>
</feature>
<evidence type="ECO:0000256" key="6">
    <source>
        <dbReference type="ARBA" id="ARBA00022801"/>
    </source>
</evidence>
<dbReference type="InterPro" id="IPR049980">
    <property type="entry name" value="LTA4H_cat"/>
</dbReference>
<dbReference type="InterPro" id="IPR015211">
    <property type="entry name" value="Peptidase_M1_C"/>
</dbReference>
<dbReference type="SUPFAM" id="SSF63737">
    <property type="entry name" value="Leukotriene A4 hydrolase N-terminal domain"/>
    <property type="match status" value="1"/>
</dbReference>
<dbReference type="InterPro" id="IPR016024">
    <property type="entry name" value="ARM-type_fold"/>
</dbReference>
<dbReference type="InterPro" id="IPR034015">
    <property type="entry name" value="M1_LTA4H"/>
</dbReference>
<comment type="cofactor">
    <cofactor evidence="11">
        <name>Zn(2+)</name>
        <dbReference type="ChEBI" id="CHEBI:29105"/>
    </cofactor>
    <text evidence="11">Binds 1 zinc ion per subunit.</text>
</comment>
<evidence type="ECO:0000256" key="10">
    <source>
        <dbReference type="PIRSR" id="PIRSR634015-2"/>
    </source>
</evidence>
<dbReference type="Pfam" id="PF17900">
    <property type="entry name" value="Peptidase_M1_N"/>
    <property type="match status" value="1"/>
</dbReference>
<gene>
    <name evidence="13" type="ORF">FA13DRAFT_1636195</name>
</gene>
<dbReference type="STRING" id="71717.A0A4Y7SWR8"/>
<dbReference type="Pfam" id="PF09127">
    <property type="entry name" value="Leuk-A4-hydro_C"/>
    <property type="match status" value="1"/>
</dbReference>
<dbReference type="Gene3D" id="2.60.40.1730">
    <property type="entry name" value="tricorn interacting facor f3 domain"/>
    <property type="match status" value="1"/>
</dbReference>
<feature type="active site" description="Proton donor" evidence="9">
    <location>
        <position position="395"/>
    </location>
</feature>
<keyword evidence="4" id="KW-0645">Protease</keyword>
<dbReference type="Gene3D" id="1.25.40.320">
    <property type="entry name" value="Peptidase M1, leukotriene A4 hydrolase/aminopeptidase C-terminal domain"/>
    <property type="match status" value="1"/>
</dbReference>
<dbReference type="FunFam" id="2.60.40.1730:FF:000004">
    <property type="entry name" value="Leukotriene A(4) hydrolase"/>
    <property type="match status" value="1"/>
</dbReference>
<evidence type="ECO:0000259" key="12">
    <source>
        <dbReference type="SMART" id="SM01263"/>
    </source>
</evidence>
<dbReference type="InterPro" id="IPR027268">
    <property type="entry name" value="Peptidase_M4/M1_CTD_sf"/>
</dbReference>
<dbReference type="SUPFAM" id="SSF48371">
    <property type="entry name" value="ARM repeat"/>
    <property type="match status" value="1"/>
</dbReference>
<dbReference type="Gene3D" id="3.30.2010.30">
    <property type="match status" value="1"/>
</dbReference>
<reference evidence="13 14" key="1">
    <citation type="journal article" date="2019" name="Nat. Ecol. Evol.">
        <title>Megaphylogeny resolves global patterns of mushroom evolution.</title>
        <authorList>
            <person name="Varga T."/>
            <person name="Krizsan K."/>
            <person name="Foldi C."/>
            <person name="Dima B."/>
            <person name="Sanchez-Garcia M."/>
            <person name="Sanchez-Ramirez S."/>
            <person name="Szollosi G.J."/>
            <person name="Szarkandi J.G."/>
            <person name="Papp V."/>
            <person name="Albert L."/>
            <person name="Andreopoulos W."/>
            <person name="Angelini C."/>
            <person name="Antonin V."/>
            <person name="Barry K.W."/>
            <person name="Bougher N.L."/>
            <person name="Buchanan P."/>
            <person name="Buyck B."/>
            <person name="Bense V."/>
            <person name="Catcheside P."/>
            <person name="Chovatia M."/>
            <person name="Cooper J."/>
            <person name="Damon W."/>
            <person name="Desjardin D."/>
            <person name="Finy P."/>
            <person name="Geml J."/>
            <person name="Haridas S."/>
            <person name="Hughes K."/>
            <person name="Justo A."/>
            <person name="Karasinski D."/>
            <person name="Kautmanova I."/>
            <person name="Kiss B."/>
            <person name="Kocsube S."/>
            <person name="Kotiranta H."/>
            <person name="LaButti K.M."/>
            <person name="Lechner B.E."/>
            <person name="Liimatainen K."/>
            <person name="Lipzen A."/>
            <person name="Lukacs Z."/>
            <person name="Mihaltcheva S."/>
            <person name="Morgado L.N."/>
            <person name="Niskanen T."/>
            <person name="Noordeloos M.E."/>
            <person name="Ohm R.A."/>
            <person name="Ortiz-Santana B."/>
            <person name="Ovrebo C."/>
            <person name="Racz N."/>
            <person name="Riley R."/>
            <person name="Savchenko A."/>
            <person name="Shiryaev A."/>
            <person name="Soop K."/>
            <person name="Spirin V."/>
            <person name="Szebenyi C."/>
            <person name="Tomsovsky M."/>
            <person name="Tulloss R.E."/>
            <person name="Uehling J."/>
            <person name="Grigoriev I.V."/>
            <person name="Vagvolgyi C."/>
            <person name="Papp T."/>
            <person name="Martin F.M."/>
            <person name="Miettinen O."/>
            <person name="Hibbett D.S."/>
            <person name="Nagy L.G."/>
        </authorList>
    </citation>
    <scope>NUCLEOTIDE SEQUENCE [LARGE SCALE GENOMIC DNA]</scope>
    <source>
        <strain evidence="13 14">FP101781</strain>
    </source>
</reference>
<evidence type="ECO:0000313" key="14">
    <source>
        <dbReference type="Proteomes" id="UP000298030"/>
    </source>
</evidence>
<evidence type="ECO:0000256" key="1">
    <source>
        <dbReference type="ARBA" id="ARBA00004496"/>
    </source>
</evidence>
<accession>A0A4Y7SWR8</accession>
<dbReference type="InterPro" id="IPR038502">
    <property type="entry name" value="M1_LTA-4_hydro/amino_C_sf"/>
</dbReference>
<dbReference type="InterPro" id="IPR042097">
    <property type="entry name" value="Aminopeptidase_N-like_N_sf"/>
</dbReference>
<evidence type="ECO:0000256" key="8">
    <source>
        <dbReference type="ARBA" id="ARBA00023049"/>
    </source>
</evidence>
<sequence>MTDLDPTTQSNYNQVYTEHVSFNWTVDFESQTISGNATHTLKIKEDEPKEVIFDTLDLEIKGASVAGQTTTYEVGEKHPVMGSALSIVLPAGLKAGSTTTVTISYKTHKDATALQWLAKEATSGKKHPFLFSQCQPIYARAVTPLQDTPSVKITYDAKVASTLPVVLSAIRVSPPSDGPTHDGKALGKDLVSYTFDQPVAIPSYLLAIAVGDLEYRAFPQFEDKQWKTGVWAEPDVIEKAYWEFSEDTAKFLAKEESIVSNYRFGVYEVLVLPPSFPYGGMENPCVTFLTPTLLTGDRALVDVVVHELTHSWFGNGITHAHASHFWLNEGWTTYMERLLQQFLHSPAHRGFQFAIGAKALKDSLKGYEKTPKYQRLLIDFEKGEDPDDAYSSIPYEKGANLILHLERTVGGLDVFLPYIRDYVETFSGKSITTWQWKDHLYQYFEKHGGPEKVKSLDSIDWDAWFYGEGVDLPVEMEYDLTLAKEAYDLASRWDVARNVSDTSRLSFKESDIEKFDTNQLISFLERLQTFSALPGNLVEHLGSLYGLSTTGNAELRFRFYENALADPSSPSAKTFAEEAAKWVVGEDATAVVKGRMKFCRPTFRAIAKVDNDLAVKTYTPNKGSFHPIAAKLIEKVGFVRSFGWRKAIDEPGNTGSWHRSVDVFVEPRIR</sequence>
<dbReference type="FunFam" id="1.10.390.10:FF:000003">
    <property type="entry name" value="Leukotriene A(4) hydrolase"/>
    <property type="match status" value="1"/>
</dbReference>
<dbReference type="GO" id="GO:0008237">
    <property type="term" value="F:metallopeptidase activity"/>
    <property type="evidence" value="ECO:0007669"/>
    <property type="project" value="UniProtKB-KW"/>
</dbReference>